<dbReference type="Proteomes" id="UP001219957">
    <property type="component" value="Chromosome"/>
</dbReference>
<dbReference type="NCBIfam" id="NF000818">
    <property type="entry name" value="PRK00062.1"/>
    <property type="match status" value="1"/>
</dbReference>
<dbReference type="Pfam" id="PF00202">
    <property type="entry name" value="Aminotran_3"/>
    <property type="match status" value="1"/>
</dbReference>
<reference evidence="10 11" key="1">
    <citation type="submission" date="2022-10" db="EMBL/GenBank/DDBJ databases">
        <title>Complete genome sequence of Exiguobacterium profundum TSS-3 isolated from an extremely saline-alkaline spring located in Ixtapa, Chiapas-Mexico.</title>
        <authorList>
            <person name="Rincon-Rosales R."/>
            <person name="Rogel M.A."/>
            <person name="Rincon-Molina C.I."/>
            <person name="Guerrero G."/>
            <person name="Manzano-Gomez L.A."/>
            <person name="Lopez-Lopez A."/>
            <person name="Rincon Molina F.A."/>
            <person name="Martinez-Romero E."/>
        </authorList>
    </citation>
    <scope>NUCLEOTIDE SEQUENCE [LARGE SCALE GENOMIC DNA]</scope>
    <source>
        <strain evidence="10 11">TSS-3</strain>
    </source>
</reference>
<feature type="modified residue" description="N6-(pyridoxal phosphate)lysine" evidence="9">
    <location>
        <position position="272"/>
    </location>
</feature>
<dbReference type="HAMAP" id="MF_00375">
    <property type="entry name" value="HemL_aminotrans_3"/>
    <property type="match status" value="1"/>
</dbReference>
<dbReference type="Gene3D" id="3.40.640.10">
    <property type="entry name" value="Type I PLP-dependent aspartate aminotransferase-like (Major domain)"/>
    <property type="match status" value="1"/>
</dbReference>
<dbReference type="EMBL" id="CP109617">
    <property type="protein sequence ID" value="WED54671.1"/>
    <property type="molecule type" value="Genomic_DNA"/>
</dbReference>
<dbReference type="PANTHER" id="PTHR43713:SF1">
    <property type="entry name" value="GLUTAMATE-1-SEMIALDEHYDE 2,1-AMINOMUTASE 2"/>
    <property type="match status" value="1"/>
</dbReference>
<keyword evidence="7 9" id="KW-0413">Isomerase</keyword>
<evidence type="ECO:0000256" key="9">
    <source>
        <dbReference type="HAMAP-Rule" id="MF_00375"/>
    </source>
</evidence>
<organism evidence="10 11">
    <name type="scientific">Exiguobacterium profundum</name>
    <dbReference type="NCBI Taxonomy" id="307643"/>
    <lineage>
        <taxon>Bacteria</taxon>
        <taxon>Bacillati</taxon>
        <taxon>Bacillota</taxon>
        <taxon>Bacilli</taxon>
        <taxon>Bacillales</taxon>
        <taxon>Bacillales Family XII. Incertae Sedis</taxon>
        <taxon>Exiguobacterium</taxon>
    </lineage>
</organism>
<comment type="cofactor">
    <cofactor evidence="2 9">
        <name>pyridoxal 5'-phosphate</name>
        <dbReference type="ChEBI" id="CHEBI:597326"/>
    </cofactor>
</comment>
<evidence type="ECO:0000313" key="10">
    <source>
        <dbReference type="EMBL" id="WED54671.1"/>
    </source>
</evidence>
<evidence type="ECO:0000313" key="11">
    <source>
        <dbReference type="Proteomes" id="UP001219957"/>
    </source>
</evidence>
<evidence type="ECO:0000256" key="5">
    <source>
        <dbReference type="ARBA" id="ARBA00022490"/>
    </source>
</evidence>
<evidence type="ECO:0000256" key="7">
    <source>
        <dbReference type="ARBA" id="ARBA00023235"/>
    </source>
</evidence>
<name>A0ABY8AXQ5_9BACL</name>
<protein>
    <recommendedName>
        <fullName evidence="9">Glutamate-1-semialdehyde 2,1-aminomutase</fullName>
        <shortName evidence="9">GSA</shortName>
        <ecNumber evidence="9">5.4.3.8</ecNumber>
    </recommendedName>
    <alternativeName>
        <fullName evidence="9">Glutamate-1-semialdehyde aminotransferase</fullName>
        <shortName evidence="9">GSA-AT</shortName>
    </alternativeName>
</protein>
<evidence type="ECO:0000256" key="6">
    <source>
        <dbReference type="ARBA" id="ARBA00022898"/>
    </source>
</evidence>
<dbReference type="GO" id="GO:0042286">
    <property type="term" value="F:glutamate-1-semialdehyde 2,1-aminomutase activity"/>
    <property type="evidence" value="ECO:0007669"/>
    <property type="project" value="UniProtKB-EC"/>
</dbReference>
<evidence type="ECO:0000256" key="4">
    <source>
        <dbReference type="ARBA" id="ARBA00008981"/>
    </source>
</evidence>
<evidence type="ECO:0000256" key="1">
    <source>
        <dbReference type="ARBA" id="ARBA00001579"/>
    </source>
</evidence>
<dbReference type="RefSeq" id="WP_015880900.1">
    <property type="nucleotide sequence ID" value="NZ_CAXPIM010000186.1"/>
</dbReference>
<dbReference type="PANTHER" id="PTHR43713">
    <property type="entry name" value="GLUTAMATE-1-SEMIALDEHYDE 2,1-AMINOMUTASE"/>
    <property type="match status" value="1"/>
</dbReference>
<keyword evidence="8 9" id="KW-0627">Porphyrin biosynthesis</keyword>
<accession>A0ABY8AXQ5</accession>
<comment type="pathway">
    <text evidence="3">Porphyrin-containing compound metabolism; protoporphyrin-IX biosynthesis; 5-aminolevulinate from L-glutamyl-tRNA(Glu): step 2/2.</text>
</comment>
<sequence length="432" mass="46541">MTTSSNRQSSDALYQDALTHIVGGVNSPSRSFKAVGGGAPVYMERGEGAYFYDVDGNRYIDYLAAYGPIITGHAHPHIHEALMNASSKGLLYGTPHRLEVEFAKKLKQAIPSMDKVRFTNSGTEAVMTTVRVARAYTGRELVVKFSGCYHGHSDLMLIAAGSGPATLGSPDSAGVTKATAKEVITVPFNDVEAYREMMKEWGDQVACVLVEPIVGNFGIVEPKPGFLQAVNDITHEHGALVIYDEVITAFRFTYGSAQQVYGIEPDMTALGKIIGGGLPIGAYGGKAEIMETVAPLGPAYQAGTMAGNPASMATGIACLEVLEQPGVYEKLDALGAKLEAGIREAAEKHDVTITLNRLKGALTVYFTDEIVTDYEGAEKSDGEKFGRFFKLMLENGVNLAPSKYEAWFLTTEHTEQDIEETIEAVNRSFAQL</sequence>
<dbReference type="NCBIfam" id="TIGR00713">
    <property type="entry name" value="hemL"/>
    <property type="match status" value="1"/>
</dbReference>
<dbReference type="SUPFAM" id="SSF53383">
    <property type="entry name" value="PLP-dependent transferases"/>
    <property type="match status" value="1"/>
</dbReference>
<keyword evidence="5 9" id="KW-0963">Cytoplasm</keyword>
<dbReference type="InterPro" id="IPR005814">
    <property type="entry name" value="Aminotrans_3"/>
</dbReference>
<keyword evidence="11" id="KW-1185">Reference proteome</keyword>
<proteinExistence type="inferred from homology"/>
<evidence type="ECO:0000256" key="2">
    <source>
        <dbReference type="ARBA" id="ARBA00001933"/>
    </source>
</evidence>
<comment type="similarity">
    <text evidence="4 9">Belongs to the class-III pyridoxal-phosphate-dependent aminotransferase family. HemL subfamily.</text>
</comment>
<dbReference type="InterPro" id="IPR015424">
    <property type="entry name" value="PyrdxlP-dep_Trfase"/>
</dbReference>
<dbReference type="InterPro" id="IPR004639">
    <property type="entry name" value="4pyrrol_synth_GluAld_NH2Trfase"/>
</dbReference>
<dbReference type="EC" id="5.4.3.8" evidence="9"/>
<dbReference type="InterPro" id="IPR015421">
    <property type="entry name" value="PyrdxlP-dep_Trfase_major"/>
</dbReference>
<dbReference type="Gene3D" id="3.90.1150.10">
    <property type="entry name" value="Aspartate Aminotransferase, domain 1"/>
    <property type="match status" value="1"/>
</dbReference>
<comment type="catalytic activity">
    <reaction evidence="1 9">
        <text>(S)-4-amino-5-oxopentanoate = 5-aminolevulinate</text>
        <dbReference type="Rhea" id="RHEA:14265"/>
        <dbReference type="ChEBI" id="CHEBI:57501"/>
        <dbReference type="ChEBI" id="CHEBI:356416"/>
        <dbReference type="EC" id="5.4.3.8"/>
    </reaction>
</comment>
<dbReference type="InterPro" id="IPR015422">
    <property type="entry name" value="PyrdxlP-dep_Trfase_small"/>
</dbReference>
<dbReference type="CDD" id="cd00610">
    <property type="entry name" value="OAT_like"/>
    <property type="match status" value="1"/>
</dbReference>
<gene>
    <name evidence="9" type="primary">hemL</name>
    <name evidence="10" type="ORF">OE059_11595</name>
</gene>
<keyword evidence="6 9" id="KW-0663">Pyridoxal phosphate</keyword>
<evidence type="ECO:0000256" key="8">
    <source>
        <dbReference type="ARBA" id="ARBA00023244"/>
    </source>
</evidence>
<comment type="subcellular location">
    <subcellularLocation>
        <location evidence="9">Cytoplasm</location>
    </subcellularLocation>
</comment>
<evidence type="ECO:0000256" key="3">
    <source>
        <dbReference type="ARBA" id="ARBA00004819"/>
    </source>
</evidence>
<dbReference type="NCBIfam" id="NF009055">
    <property type="entry name" value="PRK12389.1"/>
    <property type="match status" value="1"/>
</dbReference>
<comment type="subunit">
    <text evidence="9">Homodimer.</text>
</comment>